<dbReference type="Proteomes" id="UP001057402">
    <property type="component" value="Chromosome 3"/>
</dbReference>
<dbReference type="EMBL" id="CM042882">
    <property type="protein sequence ID" value="KAI4380806.1"/>
    <property type="molecule type" value="Genomic_DNA"/>
</dbReference>
<gene>
    <name evidence="1" type="ORF">MLD38_006954</name>
</gene>
<reference evidence="2" key="1">
    <citation type="journal article" date="2023" name="Front. Plant Sci.">
        <title>Chromosomal-level genome assembly of Melastoma candidum provides insights into trichome evolution.</title>
        <authorList>
            <person name="Zhong Y."/>
            <person name="Wu W."/>
            <person name="Sun C."/>
            <person name="Zou P."/>
            <person name="Liu Y."/>
            <person name="Dai S."/>
            <person name="Zhou R."/>
        </authorList>
    </citation>
    <scope>NUCLEOTIDE SEQUENCE [LARGE SCALE GENOMIC DNA]</scope>
</reference>
<name>A0ACB9RNR6_9MYRT</name>
<organism evidence="1 2">
    <name type="scientific">Melastoma candidum</name>
    <dbReference type="NCBI Taxonomy" id="119954"/>
    <lineage>
        <taxon>Eukaryota</taxon>
        <taxon>Viridiplantae</taxon>
        <taxon>Streptophyta</taxon>
        <taxon>Embryophyta</taxon>
        <taxon>Tracheophyta</taxon>
        <taxon>Spermatophyta</taxon>
        <taxon>Magnoliopsida</taxon>
        <taxon>eudicotyledons</taxon>
        <taxon>Gunneridae</taxon>
        <taxon>Pentapetalae</taxon>
        <taxon>rosids</taxon>
        <taxon>malvids</taxon>
        <taxon>Myrtales</taxon>
        <taxon>Melastomataceae</taxon>
        <taxon>Melastomatoideae</taxon>
        <taxon>Melastomateae</taxon>
        <taxon>Melastoma</taxon>
    </lineage>
</organism>
<protein>
    <submittedName>
        <fullName evidence="1">Uncharacterized protein</fullName>
    </submittedName>
</protein>
<comment type="caution">
    <text evidence="1">The sequence shown here is derived from an EMBL/GenBank/DDBJ whole genome shotgun (WGS) entry which is preliminary data.</text>
</comment>
<proteinExistence type="predicted"/>
<keyword evidence="2" id="KW-1185">Reference proteome</keyword>
<evidence type="ECO:0000313" key="2">
    <source>
        <dbReference type="Proteomes" id="UP001057402"/>
    </source>
</evidence>
<sequence>MAAEGGDGGGTVVPSLPPPSPRSPPEYPDLYGKRREFAKVQMLEREIGFLQEELKTLEASQPASRCCKEVVDFSLGNSDPLILMFPKRSTSCGFWKWVW</sequence>
<accession>A0ACB9RNR6</accession>
<evidence type="ECO:0000313" key="1">
    <source>
        <dbReference type="EMBL" id="KAI4380806.1"/>
    </source>
</evidence>